<dbReference type="OrthoDB" id="797448at2"/>
<accession>A0A1Q6A1L2</accession>
<feature type="signal peptide" evidence="1">
    <location>
        <begin position="1"/>
        <end position="26"/>
    </location>
</feature>
<evidence type="ECO:0000313" key="3">
    <source>
        <dbReference type="Proteomes" id="UP000186720"/>
    </source>
</evidence>
<proteinExistence type="predicted"/>
<organism evidence="2 3">
    <name type="scientific">Mucilaginibacter polytrichastri</name>
    <dbReference type="NCBI Taxonomy" id="1302689"/>
    <lineage>
        <taxon>Bacteria</taxon>
        <taxon>Pseudomonadati</taxon>
        <taxon>Bacteroidota</taxon>
        <taxon>Sphingobacteriia</taxon>
        <taxon>Sphingobacteriales</taxon>
        <taxon>Sphingobacteriaceae</taxon>
        <taxon>Mucilaginibacter</taxon>
    </lineage>
</organism>
<sequence length="198" mass="22779">MKATLRLFKQLFVLVCLFGYGRQACAQTKYAQVDRQMKEFCRLATEANIAFTLPEGFKEIAPVNNEDVAYDYGITLPGQEFEVWFEIKPYKQVTKYYANADSAYINIAKEQVSVFSADNAYFTRNLDERILTQYNADAGKSYLVNLSDSPVTRHYKYALVITLQKDHTGTIMAICLTNDKGPEFFKYIDKARNCIKFK</sequence>
<gene>
    <name evidence="2" type="ORF">RG47T_3372</name>
</gene>
<keyword evidence="1" id="KW-0732">Signal</keyword>
<reference evidence="2 3" key="1">
    <citation type="submission" date="2016-11" db="EMBL/GenBank/DDBJ databases">
        <title>Whole Genome Sequencing of Mucilaginibacter polytrichastri RG4-7(T) isolated from the moss sample.</title>
        <authorList>
            <person name="Li Y."/>
        </authorList>
    </citation>
    <scope>NUCLEOTIDE SEQUENCE [LARGE SCALE GENOMIC DNA]</scope>
    <source>
        <strain evidence="2 3">RG4-7</strain>
    </source>
</reference>
<evidence type="ECO:0000256" key="1">
    <source>
        <dbReference type="SAM" id="SignalP"/>
    </source>
</evidence>
<dbReference type="Proteomes" id="UP000186720">
    <property type="component" value="Unassembled WGS sequence"/>
</dbReference>
<feature type="chain" id="PRO_5010184904" evidence="1">
    <location>
        <begin position="27"/>
        <end position="198"/>
    </location>
</feature>
<name>A0A1Q6A1L2_9SPHI</name>
<dbReference type="EMBL" id="MPPL01000001">
    <property type="protein sequence ID" value="OKS87909.1"/>
    <property type="molecule type" value="Genomic_DNA"/>
</dbReference>
<comment type="caution">
    <text evidence="2">The sequence shown here is derived from an EMBL/GenBank/DDBJ whole genome shotgun (WGS) entry which is preliminary data.</text>
</comment>
<dbReference type="RefSeq" id="WP_074490447.1">
    <property type="nucleotide sequence ID" value="NZ_FPAM01000020.1"/>
</dbReference>
<evidence type="ECO:0000313" key="2">
    <source>
        <dbReference type="EMBL" id="OKS87909.1"/>
    </source>
</evidence>
<dbReference type="AlphaFoldDB" id="A0A1Q6A1L2"/>
<keyword evidence="3" id="KW-1185">Reference proteome</keyword>
<protein>
    <submittedName>
        <fullName evidence="2">Uncharacterized protein</fullName>
    </submittedName>
</protein>